<evidence type="ECO:0000313" key="3">
    <source>
        <dbReference type="Proteomes" id="UP000198860"/>
    </source>
</evidence>
<dbReference type="SUPFAM" id="SSF55729">
    <property type="entry name" value="Acyl-CoA N-acyltransferases (Nat)"/>
    <property type="match status" value="1"/>
</dbReference>
<gene>
    <name evidence="2" type="ORF">SAMN05421677_105212</name>
</gene>
<dbReference type="InterPro" id="IPR051531">
    <property type="entry name" value="N-acetyltransferase"/>
</dbReference>
<keyword evidence="2" id="KW-0808">Transferase</keyword>
<evidence type="ECO:0000259" key="1">
    <source>
        <dbReference type="PROSITE" id="PS51186"/>
    </source>
</evidence>
<sequence length="168" mass="19510">MLLTDRTVMKEIQNIDLEEVKELYLNPVVRKYLGGPRDEDSMAALFEGMQTSDEKFLYLVVREKGTNHFIGLVSLDPHHDGENIEISYQFLPRWWGKGYGSEIVEEVVGYAFNEMNLQKITAETQMANVYSCRLLEKTGMKLEKTLSRFGETQCIYSIRPNERRIYIG</sequence>
<dbReference type="STRING" id="240303.SAMN05421677_105212"/>
<dbReference type="Pfam" id="PF13302">
    <property type="entry name" value="Acetyltransf_3"/>
    <property type="match status" value="1"/>
</dbReference>
<dbReference type="InterPro" id="IPR016181">
    <property type="entry name" value="Acyl_CoA_acyltransferase"/>
</dbReference>
<accession>A0A1H0K3I9</accession>
<dbReference type="PANTHER" id="PTHR43792:SF1">
    <property type="entry name" value="N-ACETYLTRANSFERASE DOMAIN-CONTAINING PROTEIN"/>
    <property type="match status" value="1"/>
</dbReference>
<dbReference type="Proteomes" id="UP000198860">
    <property type="component" value="Unassembled WGS sequence"/>
</dbReference>
<organism evidence="2 3">
    <name type="scientific">Halobacillus aidingensis</name>
    <dbReference type="NCBI Taxonomy" id="240303"/>
    <lineage>
        <taxon>Bacteria</taxon>
        <taxon>Bacillati</taxon>
        <taxon>Bacillota</taxon>
        <taxon>Bacilli</taxon>
        <taxon>Bacillales</taxon>
        <taxon>Bacillaceae</taxon>
        <taxon>Halobacillus</taxon>
    </lineage>
</organism>
<dbReference type="EMBL" id="FNIZ01000005">
    <property type="protein sequence ID" value="SDO50585.1"/>
    <property type="molecule type" value="Genomic_DNA"/>
</dbReference>
<evidence type="ECO:0000313" key="2">
    <source>
        <dbReference type="EMBL" id="SDO50585.1"/>
    </source>
</evidence>
<reference evidence="3" key="1">
    <citation type="submission" date="2016-10" db="EMBL/GenBank/DDBJ databases">
        <authorList>
            <person name="Varghese N."/>
            <person name="Submissions S."/>
        </authorList>
    </citation>
    <scope>NUCLEOTIDE SEQUENCE [LARGE SCALE GENOMIC DNA]</scope>
    <source>
        <strain evidence="3">CGMCC 1.3703</strain>
    </source>
</reference>
<dbReference type="PROSITE" id="PS51186">
    <property type="entry name" value="GNAT"/>
    <property type="match status" value="1"/>
</dbReference>
<proteinExistence type="predicted"/>
<dbReference type="AlphaFoldDB" id="A0A1H0K3I9"/>
<dbReference type="CDD" id="cd04301">
    <property type="entry name" value="NAT_SF"/>
    <property type="match status" value="1"/>
</dbReference>
<feature type="domain" description="N-acetyltransferase" evidence="1">
    <location>
        <begin position="7"/>
        <end position="162"/>
    </location>
</feature>
<dbReference type="GO" id="GO:0016747">
    <property type="term" value="F:acyltransferase activity, transferring groups other than amino-acyl groups"/>
    <property type="evidence" value="ECO:0007669"/>
    <property type="project" value="InterPro"/>
</dbReference>
<name>A0A1H0K3I9_HALAD</name>
<protein>
    <submittedName>
        <fullName evidence="2">Ribosomal-protein-alanine N-acetyltransferase</fullName>
    </submittedName>
</protein>
<dbReference type="PANTHER" id="PTHR43792">
    <property type="entry name" value="GNAT FAMILY, PUTATIVE (AFU_ORTHOLOGUE AFUA_3G00765)-RELATED-RELATED"/>
    <property type="match status" value="1"/>
</dbReference>
<keyword evidence="3" id="KW-1185">Reference proteome</keyword>
<dbReference type="InterPro" id="IPR000182">
    <property type="entry name" value="GNAT_dom"/>
</dbReference>
<dbReference type="Gene3D" id="3.40.630.30">
    <property type="match status" value="1"/>
</dbReference>